<gene>
    <name evidence="2" type="ORF">ACFQ1X_00105</name>
</gene>
<dbReference type="RefSeq" id="WP_144841081.1">
    <property type="nucleotide sequence ID" value="NZ_JBHTKI010000001.1"/>
</dbReference>
<keyword evidence="3" id="KW-1185">Reference proteome</keyword>
<feature type="transmembrane region" description="Helical" evidence="1">
    <location>
        <begin position="101"/>
        <end position="127"/>
    </location>
</feature>
<dbReference type="InterPro" id="IPR031360">
    <property type="entry name" value="TrpP"/>
</dbReference>
<accession>A0ABW3L878</accession>
<feature type="transmembrane region" description="Helical" evidence="1">
    <location>
        <begin position="35"/>
        <end position="57"/>
    </location>
</feature>
<dbReference type="Pfam" id="PF17099">
    <property type="entry name" value="TrpP"/>
    <property type="match status" value="1"/>
</dbReference>
<feature type="transmembrane region" description="Helical" evidence="1">
    <location>
        <begin position="77"/>
        <end position="94"/>
    </location>
</feature>
<evidence type="ECO:0000313" key="3">
    <source>
        <dbReference type="Proteomes" id="UP001597109"/>
    </source>
</evidence>
<sequence>MNTKNLVLMALLVSVGAALYVVIPGINGGMKPDFMLTMMFVGILLFPNAKSTFLLAVTTGVISGLFSTFPGGFFPNIIDKFITAFVFLAFVYVLKKVASKLPVAIALCAGGTVLSGSIFLSAAIFVIGAEIPFTLLFTTVVLPATIFNGIAFGLIYPIVVKLVKRSNFETAVTPAI</sequence>
<keyword evidence="1" id="KW-1133">Transmembrane helix</keyword>
<dbReference type="EMBL" id="JBHTKI010000001">
    <property type="protein sequence ID" value="MFD1029856.1"/>
    <property type="molecule type" value="Genomic_DNA"/>
</dbReference>
<evidence type="ECO:0000313" key="2">
    <source>
        <dbReference type="EMBL" id="MFD1029856.1"/>
    </source>
</evidence>
<proteinExistence type="predicted"/>
<comment type="caution">
    <text evidence="2">The sequence shown here is derived from an EMBL/GenBank/DDBJ whole genome shotgun (WGS) entry which is preliminary data.</text>
</comment>
<protein>
    <submittedName>
        <fullName evidence="2">Tryptophan transporter</fullName>
    </submittedName>
</protein>
<keyword evidence="1" id="KW-0472">Membrane</keyword>
<feature type="transmembrane region" description="Helical" evidence="1">
    <location>
        <begin position="133"/>
        <end position="159"/>
    </location>
</feature>
<dbReference type="Proteomes" id="UP001597109">
    <property type="component" value="Unassembled WGS sequence"/>
</dbReference>
<keyword evidence="1" id="KW-0812">Transmembrane</keyword>
<name>A0ABW3L878_9BACL</name>
<organism evidence="2 3">
    <name type="scientific">Metaplanococcus flavidus</name>
    <dbReference type="NCBI Taxonomy" id="569883"/>
    <lineage>
        <taxon>Bacteria</taxon>
        <taxon>Bacillati</taxon>
        <taxon>Bacillota</taxon>
        <taxon>Bacilli</taxon>
        <taxon>Bacillales</taxon>
        <taxon>Caryophanaceae</taxon>
        <taxon>Metaplanococcus</taxon>
    </lineage>
</organism>
<feature type="transmembrane region" description="Helical" evidence="1">
    <location>
        <begin position="6"/>
        <end position="23"/>
    </location>
</feature>
<reference evidence="3" key="1">
    <citation type="journal article" date="2019" name="Int. J. Syst. Evol. Microbiol.">
        <title>The Global Catalogue of Microorganisms (GCM) 10K type strain sequencing project: providing services to taxonomists for standard genome sequencing and annotation.</title>
        <authorList>
            <consortium name="The Broad Institute Genomics Platform"/>
            <consortium name="The Broad Institute Genome Sequencing Center for Infectious Disease"/>
            <person name="Wu L."/>
            <person name="Ma J."/>
        </authorList>
    </citation>
    <scope>NUCLEOTIDE SEQUENCE [LARGE SCALE GENOMIC DNA]</scope>
    <source>
        <strain evidence="3">CCUG 56756</strain>
    </source>
</reference>
<evidence type="ECO:0000256" key="1">
    <source>
        <dbReference type="SAM" id="Phobius"/>
    </source>
</evidence>